<comment type="cofactor">
    <cofactor evidence="1">
        <name>FAD</name>
        <dbReference type="ChEBI" id="CHEBI:57692"/>
    </cofactor>
</comment>
<dbReference type="RefSeq" id="WP_014747476.1">
    <property type="nucleotide sequence ID" value="NC_017957.2"/>
</dbReference>
<keyword evidence="3" id="KW-0274">FAD</keyword>
<reference evidence="7 8" key="1">
    <citation type="journal article" date="2012" name="J. Am. Chem. Soc.">
        <title>Bacterial biosynthesis and maturation of the didemnin anti-cancer agents.</title>
        <authorList>
            <person name="Xu Y."/>
            <person name="Kersten R.D."/>
            <person name="Nam S.J."/>
            <person name="Lu L."/>
            <person name="Al-Suwailem A.M."/>
            <person name="Zheng H."/>
            <person name="Fenical W."/>
            <person name="Dorrestein P.C."/>
            <person name="Moore B.S."/>
            <person name="Qian P.Y."/>
        </authorList>
    </citation>
    <scope>NUCLEOTIDE SEQUENCE [LARGE SCALE GENOMIC DNA]</scope>
    <source>
        <strain evidence="7 8">KA081020-065</strain>
    </source>
</reference>
<dbReference type="EMBL" id="CP003237">
    <property type="protein sequence ID" value="AFK55799.1"/>
    <property type="molecule type" value="Genomic_DNA"/>
</dbReference>
<keyword evidence="8" id="KW-1185">Reference proteome</keyword>
<dbReference type="GO" id="GO:0016491">
    <property type="term" value="F:oxidoreductase activity"/>
    <property type="evidence" value="ECO:0007669"/>
    <property type="project" value="UniProtKB-KW"/>
</dbReference>
<name>I3TSR1_TISMK</name>
<dbReference type="AlphaFoldDB" id="I3TSR1"/>
<dbReference type="PANTHER" id="PTHR43400">
    <property type="entry name" value="FUMARATE REDUCTASE"/>
    <property type="match status" value="1"/>
</dbReference>
<protein>
    <submittedName>
        <fullName evidence="7">Fumarate reductase</fullName>
    </submittedName>
</protein>
<feature type="transmembrane region" description="Helical" evidence="5">
    <location>
        <begin position="12"/>
        <end position="35"/>
    </location>
</feature>
<sequence>MVSEVVRDGTKLFEFTVPVVVVGAGAAGLVAALAAREAGAEVLVLERDVVPRGSTALSAGLIPAAGTHWQKAAGIADTAEAFAADIMAKAKGEPDPDLVALVTREAGPAIEWLGARYGLPFSVVADFSYPGHSARRMHGLPTRSGEELIDALRGAAEAAGIDILCEATVTRLYADAAGRVTGLAFTRPDGSVDEVGCGRLILACNGYGGNKSLVREHIPSLADALYFGHDGNKGDALLWGQALGAATRHLPGHQGHGSVAHPVGILISWATITEGGIQVNLAGERFSNEATGYSEQAAEVLRQPDGLAWTVFDGRIAAITRQFEDFKRAEAMGAVITADDLPTLARRMNVPADTLTRTMAAVDAARAGTIPDAFGRDFTTTRPLAAPYCAVKVTGALFHTQGGLVVDATARVLDTSGHPLPNLYAAGGAACGVSGSKAAGYLSGNGLLTAVTLGRVAGAAAARPDDGLAASVA</sequence>
<evidence type="ECO:0000259" key="6">
    <source>
        <dbReference type="Pfam" id="PF00890"/>
    </source>
</evidence>
<evidence type="ECO:0000256" key="3">
    <source>
        <dbReference type="ARBA" id="ARBA00022827"/>
    </source>
</evidence>
<dbReference type="KEGG" id="tmo:TMO_a0396"/>
<dbReference type="PANTHER" id="PTHR43400:SF7">
    <property type="entry name" value="FAD-DEPENDENT OXIDOREDUCTASE 2 FAD BINDING DOMAIN-CONTAINING PROTEIN"/>
    <property type="match status" value="1"/>
</dbReference>
<dbReference type="SUPFAM" id="SSF51905">
    <property type="entry name" value="FAD/NAD(P)-binding domain"/>
    <property type="match status" value="1"/>
</dbReference>
<dbReference type="InterPro" id="IPR003953">
    <property type="entry name" value="FAD-dep_OxRdtase_2_FAD-bd"/>
</dbReference>
<evidence type="ECO:0000256" key="4">
    <source>
        <dbReference type="ARBA" id="ARBA00023002"/>
    </source>
</evidence>
<accession>I3TSR1</accession>
<keyword evidence="5" id="KW-0472">Membrane</keyword>
<dbReference type="PRINTS" id="PR00411">
    <property type="entry name" value="PNDRDTASEI"/>
</dbReference>
<evidence type="ECO:0000256" key="5">
    <source>
        <dbReference type="SAM" id="Phobius"/>
    </source>
</evidence>
<evidence type="ECO:0000313" key="7">
    <source>
        <dbReference type="EMBL" id="AFK55799.1"/>
    </source>
</evidence>
<dbReference type="PATRIC" id="fig|1110502.3.peg.4045"/>
<dbReference type="Gene3D" id="3.90.700.10">
    <property type="entry name" value="Succinate dehydrogenase/fumarate reductase flavoprotein, catalytic domain"/>
    <property type="match status" value="1"/>
</dbReference>
<gene>
    <name evidence="7" type="primary">ifcA</name>
    <name evidence="7" type="ordered locus">TMO_a0396</name>
</gene>
<keyword evidence="2" id="KW-0285">Flavoprotein</keyword>
<organism evidence="7 8">
    <name type="scientific">Tistrella mobilis (strain KA081020-065)</name>
    <dbReference type="NCBI Taxonomy" id="1110502"/>
    <lineage>
        <taxon>Bacteria</taxon>
        <taxon>Pseudomonadati</taxon>
        <taxon>Pseudomonadota</taxon>
        <taxon>Alphaproteobacteria</taxon>
        <taxon>Geminicoccales</taxon>
        <taxon>Geminicoccaceae</taxon>
        <taxon>Tistrella</taxon>
    </lineage>
</organism>
<keyword evidence="5" id="KW-1133">Transmembrane helix</keyword>
<dbReference type="InterPro" id="IPR036188">
    <property type="entry name" value="FAD/NAD-bd_sf"/>
</dbReference>
<proteinExistence type="predicted"/>
<keyword evidence="7" id="KW-0614">Plasmid</keyword>
<dbReference type="Gene3D" id="3.50.50.60">
    <property type="entry name" value="FAD/NAD(P)-binding domain"/>
    <property type="match status" value="1"/>
</dbReference>
<keyword evidence="4" id="KW-0560">Oxidoreductase</keyword>
<evidence type="ECO:0000256" key="2">
    <source>
        <dbReference type="ARBA" id="ARBA00022630"/>
    </source>
</evidence>
<dbReference type="InterPro" id="IPR027477">
    <property type="entry name" value="Succ_DH/fumarate_Rdtase_cat_sf"/>
</dbReference>
<dbReference type="Proteomes" id="UP000005258">
    <property type="component" value="Plasmid pTM1"/>
</dbReference>
<dbReference type="SUPFAM" id="SSF56425">
    <property type="entry name" value="Succinate dehydrogenase/fumarate reductase flavoprotein, catalytic domain"/>
    <property type="match status" value="1"/>
</dbReference>
<dbReference type="HOGENOM" id="CLU_011398_4_3_5"/>
<feature type="domain" description="FAD-dependent oxidoreductase 2 FAD-binding" evidence="6">
    <location>
        <begin position="19"/>
        <end position="445"/>
    </location>
</feature>
<dbReference type="Pfam" id="PF00890">
    <property type="entry name" value="FAD_binding_2"/>
    <property type="match status" value="1"/>
</dbReference>
<evidence type="ECO:0000256" key="1">
    <source>
        <dbReference type="ARBA" id="ARBA00001974"/>
    </source>
</evidence>
<evidence type="ECO:0000313" key="8">
    <source>
        <dbReference type="Proteomes" id="UP000005258"/>
    </source>
</evidence>
<dbReference type="InterPro" id="IPR050315">
    <property type="entry name" value="FAD-oxidoreductase_2"/>
</dbReference>
<geneLocation type="plasmid" evidence="7 8">
    <name>pTM1</name>
</geneLocation>
<keyword evidence="5" id="KW-0812">Transmembrane</keyword>